<feature type="domain" description="AAA+ ATPase" evidence="5">
    <location>
        <begin position="59"/>
        <end position="194"/>
    </location>
</feature>
<sequence length="233" mass="26309">MEALLGSHIALRNQRRLQTAMRCARLPTVKTLDDFDFTFQPSVKRDQLESLHTLQFLERKENVVFLGPPGVGKTHLAISLAVIAAERGRRVYYATLADLITWLEDAQQAGHLTRRLRTLVSPSLMVVDEIGYLPISRTGAQLFFQLMSRRYEHASTVLTSNKSFEEWGEVFGDEVMAAALIDRLVHHCHIVNIRGNSYRMREHRALASRLAPPPAPDSSSAPVRGRSPRRQEG</sequence>
<accession>A0A6M4IU03</accession>
<dbReference type="CDD" id="cd00009">
    <property type="entry name" value="AAA"/>
    <property type="match status" value="1"/>
</dbReference>
<proteinExistence type="inferred from homology"/>
<feature type="region of interest" description="Disordered" evidence="4">
    <location>
        <begin position="205"/>
        <end position="233"/>
    </location>
</feature>
<dbReference type="GO" id="GO:0005524">
    <property type="term" value="F:ATP binding"/>
    <property type="evidence" value="ECO:0007669"/>
    <property type="project" value="UniProtKB-KW"/>
</dbReference>
<dbReference type="Gene3D" id="3.40.50.300">
    <property type="entry name" value="P-loop containing nucleotide triphosphate hydrolases"/>
    <property type="match status" value="1"/>
</dbReference>
<dbReference type="InterPro" id="IPR002611">
    <property type="entry name" value="IstB_ATP-bd"/>
</dbReference>
<dbReference type="SUPFAM" id="SSF52540">
    <property type="entry name" value="P-loop containing nucleoside triphosphate hydrolases"/>
    <property type="match status" value="1"/>
</dbReference>
<keyword evidence="3 6" id="KW-0067">ATP-binding</keyword>
<dbReference type="InterPro" id="IPR001270">
    <property type="entry name" value="ClpA/B"/>
</dbReference>
<evidence type="ECO:0000313" key="6">
    <source>
        <dbReference type="EMBL" id="QJR38140.1"/>
    </source>
</evidence>
<gene>
    <name evidence="6" type="ORF">HKW67_06780</name>
</gene>
<dbReference type="PIRSF" id="PIRSF003073">
    <property type="entry name" value="DNAC_TnpB_IstB"/>
    <property type="match status" value="1"/>
</dbReference>
<comment type="similarity">
    <text evidence="1">Belongs to the IS21/IS1162 putative ATP-binding protein family.</text>
</comment>
<dbReference type="PANTHER" id="PTHR30050:SF4">
    <property type="entry name" value="ATP-BINDING PROTEIN RV3427C IN INSERTION SEQUENCE-RELATED"/>
    <property type="match status" value="1"/>
</dbReference>
<dbReference type="PANTHER" id="PTHR30050">
    <property type="entry name" value="CHROMOSOMAL REPLICATION INITIATOR PROTEIN DNAA"/>
    <property type="match status" value="1"/>
</dbReference>
<evidence type="ECO:0000256" key="2">
    <source>
        <dbReference type="ARBA" id="ARBA00022741"/>
    </source>
</evidence>
<dbReference type="Proteomes" id="UP000500938">
    <property type="component" value="Chromosome"/>
</dbReference>
<keyword evidence="7" id="KW-1185">Reference proteome</keyword>
<keyword evidence="2" id="KW-0547">Nucleotide-binding</keyword>
<reference evidence="6 7" key="1">
    <citation type="submission" date="2020-05" db="EMBL/GenBank/DDBJ databases">
        <title>Complete genome sequence of Gemmatimonas greenlandica TET16.</title>
        <authorList>
            <person name="Zeng Y."/>
        </authorList>
    </citation>
    <scope>NUCLEOTIDE SEQUENCE [LARGE SCALE GENOMIC DNA]</scope>
    <source>
        <strain evidence="6 7">TET16</strain>
    </source>
</reference>
<dbReference type="AlphaFoldDB" id="A0A6M4IU03"/>
<dbReference type="KEGG" id="ggr:HKW67_06780"/>
<dbReference type="Pfam" id="PF01695">
    <property type="entry name" value="IstB_IS21"/>
    <property type="match status" value="1"/>
</dbReference>
<dbReference type="GO" id="GO:0006260">
    <property type="term" value="P:DNA replication"/>
    <property type="evidence" value="ECO:0007669"/>
    <property type="project" value="TreeGrafter"/>
</dbReference>
<name>A0A6M4IU03_9BACT</name>
<dbReference type="EMBL" id="CP053085">
    <property type="protein sequence ID" value="QJR38140.1"/>
    <property type="molecule type" value="Genomic_DNA"/>
</dbReference>
<evidence type="ECO:0000313" key="7">
    <source>
        <dbReference type="Proteomes" id="UP000500938"/>
    </source>
</evidence>
<dbReference type="InterPro" id="IPR028350">
    <property type="entry name" value="DNAC/IstB-like"/>
</dbReference>
<dbReference type="PRINTS" id="PR00300">
    <property type="entry name" value="CLPPROTEASEA"/>
</dbReference>
<dbReference type="SMART" id="SM00382">
    <property type="entry name" value="AAA"/>
    <property type="match status" value="1"/>
</dbReference>
<evidence type="ECO:0000256" key="4">
    <source>
        <dbReference type="SAM" id="MobiDB-lite"/>
    </source>
</evidence>
<evidence type="ECO:0000256" key="1">
    <source>
        <dbReference type="ARBA" id="ARBA00008059"/>
    </source>
</evidence>
<protein>
    <submittedName>
        <fullName evidence="6">ATP-binding protein</fullName>
    </submittedName>
</protein>
<organism evidence="6 7">
    <name type="scientific">Gemmatimonas groenlandica</name>
    <dbReference type="NCBI Taxonomy" id="2732249"/>
    <lineage>
        <taxon>Bacteria</taxon>
        <taxon>Pseudomonadati</taxon>
        <taxon>Gemmatimonadota</taxon>
        <taxon>Gemmatimonadia</taxon>
        <taxon>Gemmatimonadales</taxon>
        <taxon>Gemmatimonadaceae</taxon>
        <taxon>Gemmatimonas</taxon>
    </lineage>
</organism>
<dbReference type="InterPro" id="IPR027417">
    <property type="entry name" value="P-loop_NTPase"/>
</dbReference>
<dbReference type="InterPro" id="IPR003593">
    <property type="entry name" value="AAA+_ATPase"/>
</dbReference>
<dbReference type="NCBIfam" id="NF038214">
    <property type="entry name" value="IS21_help_AAA"/>
    <property type="match status" value="1"/>
</dbReference>
<evidence type="ECO:0000256" key="3">
    <source>
        <dbReference type="ARBA" id="ARBA00022840"/>
    </source>
</evidence>
<evidence type="ECO:0000259" key="5">
    <source>
        <dbReference type="SMART" id="SM00382"/>
    </source>
</evidence>
<dbReference type="InterPro" id="IPR047661">
    <property type="entry name" value="IstB"/>
</dbReference>